<evidence type="ECO:0000313" key="3">
    <source>
        <dbReference type="Proteomes" id="UP001595799"/>
    </source>
</evidence>
<keyword evidence="2" id="KW-0808">Transferase</keyword>
<dbReference type="Pfam" id="PF13177">
    <property type="entry name" value="DNA_pol3_delta2"/>
    <property type="match status" value="1"/>
</dbReference>
<name>A0ABV8UKK8_9PROT</name>
<dbReference type="EMBL" id="JBHSCW010000003">
    <property type="protein sequence ID" value="MFC4351386.1"/>
    <property type="molecule type" value="Genomic_DNA"/>
</dbReference>
<keyword evidence="2" id="KW-0548">Nucleotidyltransferase</keyword>
<protein>
    <submittedName>
        <fullName evidence="2">DNA polymerase III subunit delta</fullName>
        <ecNumber evidence="2">2.7.7.7</ecNumber>
    </submittedName>
</protein>
<gene>
    <name evidence="2" type="ORF">ACFOW6_07515</name>
</gene>
<feature type="region of interest" description="Disordered" evidence="1">
    <location>
        <begin position="1"/>
        <end position="26"/>
    </location>
</feature>
<dbReference type="Gene3D" id="3.40.50.300">
    <property type="entry name" value="P-loop containing nucleotide triphosphate hydrolases"/>
    <property type="match status" value="1"/>
</dbReference>
<dbReference type="SUPFAM" id="SSF52540">
    <property type="entry name" value="P-loop containing nucleoside triphosphate hydrolases"/>
    <property type="match status" value="1"/>
</dbReference>
<dbReference type="EC" id="2.7.7.7" evidence="2"/>
<keyword evidence="3" id="KW-1185">Reference proteome</keyword>
<sequence length="379" mass="42548">MTRKNDKTDDEVESVPHPRETAGLLGQRDAEDIFRRAIQAQRMPHAWLVTGPRGIGKATLAYRVVRHIFANDLGGVPETAGLFGEELPTVPLEDAASLEISPEHRVFQQVASGSFPDLRVLERKADKEGRLKREIPVEDVRQLTSFLHMTASNGSWRAGIIDPVDELTQQAANALLKILEEPPEKTLLVLVSHNPGRLLPTVRSRCRHLALPPLNTEIVEQLLEAHLPELDQDNRAALARLSEGSIGRALDLYEAGGLDLYRQLVGMMSQLPQVDTETLHQIGDILARDSQGSLFRTMSDLILWWLGRLIRMRAVNGAPEEILAGENEIMRRLAPRRELADWMRLWENLTQLFQQTERASLDRKQAFITAFGRLQGMSG</sequence>
<accession>A0ABV8UKK8</accession>
<evidence type="ECO:0000313" key="2">
    <source>
        <dbReference type="EMBL" id="MFC4351386.1"/>
    </source>
</evidence>
<organism evidence="2 3">
    <name type="scientific">Fodinicurvata halophila</name>
    <dbReference type="NCBI Taxonomy" id="1419723"/>
    <lineage>
        <taxon>Bacteria</taxon>
        <taxon>Pseudomonadati</taxon>
        <taxon>Pseudomonadota</taxon>
        <taxon>Alphaproteobacteria</taxon>
        <taxon>Rhodospirillales</taxon>
        <taxon>Rhodovibrionaceae</taxon>
        <taxon>Fodinicurvata</taxon>
    </lineage>
</organism>
<dbReference type="InterPro" id="IPR050238">
    <property type="entry name" value="DNA_Rep/Repair_Clamp_Loader"/>
</dbReference>
<dbReference type="Proteomes" id="UP001595799">
    <property type="component" value="Unassembled WGS sequence"/>
</dbReference>
<reference evidence="3" key="1">
    <citation type="journal article" date="2019" name="Int. J. Syst. Evol. Microbiol.">
        <title>The Global Catalogue of Microorganisms (GCM) 10K type strain sequencing project: providing services to taxonomists for standard genome sequencing and annotation.</title>
        <authorList>
            <consortium name="The Broad Institute Genomics Platform"/>
            <consortium name="The Broad Institute Genome Sequencing Center for Infectious Disease"/>
            <person name="Wu L."/>
            <person name="Ma J."/>
        </authorList>
    </citation>
    <scope>NUCLEOTIDE SEQUENCE [LARGE SCALE GENOMIC DNA]</scope>
    <source>
        <strain evidence="3">CECT 8472</strain>
    </source>
</reference>
<dbReference type="PANTHER" id="PTHR11669:SF8">
    <property type="entry name" value="DNA POLYMERASE III SUBUNIT DELTA"/>
    <property type="match status" value="1"/>
</dbReference>
<evidence type="ECO:0000256" key="1">
    <source>
        <dbReference type="SAM" id="MobiDB-lite"/>
    </source>
</evidence>
<dbReference type="GO" id="GO:0003887">
    <property type="term" value="F:DNA-directed DNA polymerase activity"/>
    <property type="evidence" value="ECO:0007669"/>
    <property type="project" value="UniProtKB-EC"/>
</dbReference>
<proteinExistence type="predicted"/>
<dbReference type="NCBIfam" id="NF005677">
    <property type="entry name" value="PRK07471.1"/>
    <property type="match status" value="1"/>
</dbReference>
<comment type="caution">
    <text evidence="2">The sequence shown here is derived from an EMBL/GenBank/DDBJ whole genome shotgun (WGS) entry which is preliminary data.</text>
</comment>
<dbReference type="PANTHER" id="PTHR11669">
    <property type="entry name" value="REPLICATION FACTOR C / DNA POLYMERASE III GAMMA-TAU SUBUNIT"/>
    <property type="match status" value="1"/>
</dbReference>
<dbReference type="RefSeq" id="WP_382421719.1">
    <property type="nucleotide sequence ID" value="NZ_JBHSCW010000003.1"/>
</dbReference>
<dbReference type="InterPro" id="IPR027417">
    <property type="entry name" value="P-loop_NTPase"/>
</dbReference>